<feature type="region of interest" description="Disordered" evidence="1">
    <location>
        <begin position="460"/>
        <end position="508"/>
    </location>
</feature>
<proteinExistence type="predicted"/>
<dbReference type="PANTHER" id="PTHR43308">
    <property type="entry name" value="OUTER MEMBRANE PROTEIN ALPHA-RELATED"/>
    <property type="match status" value="1"/>
</dbReference>
<organism evidence="3 4">
    <name type="scientific">Cohnella hashimotonis</name>
    <dbReference type="NCBI Taxonomy" id="2826895"/>
    <lineage>
        <taxon>Bacteria</taxon>
        <taxon>Bacillati</taxon>
        <taxon>Bacillota</taxon>
        <taxon>Bacilli</taxon>
        <taxon>Bacillales</taxon>
        <taxon>Paenibacillaceae</taxon>
        <taxon>Cohnella</taxon>
    </lineage>
</organism>
<dbReference type="Proteomes" id="UP001161691">
    <property type="component" value="Unassembled WGS sequence"/>
</dbReference>
<keyword evidence="4" id="KW-1185">Reference proteome</keyword>
<accession>A0ABT6TNC9</accession>
<evidence type="ECO:0000313" key="4">
    <source>
        <dbReference type="Proteomes" id="UP001161691"/>
    </source>
</evidence>
<dbReference type="InterPro" id="IPR001119">
    <property type="entry name" value="SLH_dom"/>
</dbReference>
<sequence>MSWRGGALVWLLITSMLGSAILPNFGGGSAAAATLQAAEFGSSDIGALAAAGASADTVGHWAGDTMTEWRRLGLINGFQDGTLRPDQAISRIEFVALANRLFAYKGAASLKFADVPGNAWFASQVQAAVAAGYINGFPDGTFKPNRQLSRAEAAVMLAKLVPVVERDGADALGAFGDRSDVPAYAKAALGALVENGFVQGFADGTVRPVGKLTRAEAVVLLDRIRTQSAKGADGAIVPAALRLTAAGAYGPASGTVEVAGDVVIDAPGITLRNVKVRGSLTVGAAVGEGDVYLKGVAVGGSTNLQGGGAHSVHIDDSQLGTVVVEKKDGRIRVVVGGATVIEQLDVRTDANIESEGTTAGGGIAGISITATGEVVLSGSFGKVEVASDVTLTVSVGTIEALQVGEGVKSAAIKLNEGVAVKNAELHGGVQVSGAGTIGHALVDAADVRFETQPANVEVTVRGGAAGGSGGTGGNGGNGGVQPTPTPTATPTSTPTTMPTSTPTPTPPVDTTITVVPTLVQARAAGFKVALSPTVPGLTAANFAVKDAAGGIVPVTYAATLDGGATYAAAAALTEGATYTLTIAKTGYSFGGGLAVAVQVTPPEDIDVAASLVGAAAPSGFTLALNGPVAGLAAADLALTHGGQPVDIASADSADGGATYAVVAALTAGERYVLTIAKPGYRFGGGLTIDVPADGTEEIAVTLTPSGTASGAGFTVGLSVPIPDLSAGQFQLTHGSDSVAVTSAVSEDGGATYAIAASLTEGETYRLTIVKPGYGFGSGLTFTVPAGLVVVAPSVSRLTSSGFVLALDKPVPELEMDSFTIKGSDETTVGINMLETEATHKIVEVYAPLALGDTYTVSLNKPGYAFDEPLVLSVKATESPSTIEWVSYQGFSIRFGSPVAALTADRISLTGASGAAIAVQGVQLAADGRSAVVTADLTAAGDYGYRIAFADLVFSGELHVPETIAVSRYTTFESVNYVDQGLRVHFSVPVQGLPPEAFELTHRDGTPYALASAATDDGGWSYLLVPEQMTYSDYALDVRHAGYDFGGALQIIRPTINNWGGLADLAAFIGLNPSVPTTMDNYRITDASGAAVTIKALIPMQNAFIATFEGVRGRGYDVTVVKEGYDFGGPHRINVYARNTIVDPSGTGFTLALNPPAAIDTAHAFSLHKVKDGAAVGSALRIDSVQTTDNGASYKFAAALTPGDYKLSVDADIDEDSFYFTVPVVATITVDQITDSGLTVKLSEALSGLTAGSFGLVQADTGTPVTIDSATTSDQGRTYRLSAELSGGNYTLQLYGHLPDAGVPFQVAPTVDAGVPAVDRIGADGFDLTFDSAVPGLLPADLDLRDASGSRLSGVTLSTANGGASYRVHVGLTSGRDYKLTLSKDFFRFASPATFHVGYFLSATIAQTTLDGRIEVRFSSALPQAQYGGVFARDEAGNDYYPYEYAMAGGGTVYRLRLPTFSSAHTYSIALNPAAAPELADYALTSLTFGFPTVISAADGTATGLKVRFISPVDGLTGAGFIVRDASGTAIPVTGAITEDAGSSYALTAALTPGKFYTVQYKSPASYQQTQPVSFAVRKSLAPTIKNVTSTGFTLQFGEKVASLKGSEVVLRDPNGSILHTSLYSFSTTDQGLTYQFRYAVGAGVVEPGAGYTLDVQRDEFALDAPLAFDIPIPANVLVSLTTSTDLLLAIGSYGGGELGLVKSSLDLRDSKGRPVSFAMADLGGGSYKLTGAFDAQETYTLTVAKPGYDFGKPLTFGLSIAVGITTMFQNQQGFRLFLSPPVADLGVSEIVVKDGSGQTTAVTSATTADGGATYQVSAKLTAGKTYTVTIDKTNYTVKFTIPFSLNRRAASVDMASVRGFRLNFDRAVNWSSEFKLVVMDEQGNAVKTSGIVSKDNGLSYEIDAALVPDVNYTVTITKPGDDYGPGIPLIVRKAEAAFAGLGAGGSRTFSLSLDPAIPDMRPGEFVLRRASDGRRLPVLSAESTDGGTTYALSADFLQSESYTIIPEKDGYAFGDPIPFNMPIFERTAVTGASPREIRIGFNPAVPGLDESSFALRSGAGTTLPVGSVSTDDGGATYRIVADYAGGEKYTVTIAKTGYEFGDPLTADIPDAVTAAITAVSETGLTVSLAPAVDGLSAASFSLRDATGHAVSLTGAKTTNGGATYALSAALAGGNGYTLTIALAGYDFGAAMTLNVPIPVTAAYSDVRTSGLTIRLAAPVPGLTAANVTLLDQDGKPIAIDAMTTSDGGAAYAVEAALEAQRRYTLRLSKAGYDFGADAGFVVPLAVQAEVPALLTTGFTIKLNREVPGLTAGNVTLTDSAGKAVAITAWTASEDGLSYQASAELAEHETYALQLVANGYDFGPAVQREARPALALAASGVSDVAFVLELGEAVPNLKPDDVYLTDASGTRIKLNAVSFFDLSGAANAGRQYQVVYSLTRGETYTIDVRDTAHPTAAPLQVILPIQVQAQVSGISKKGFTLAFNKAVQGLSADEIELLNEDGERIAVGSAVAGEAAAKYAVDAKLTEGRTYTLKLNKKGYSFGAAGGTQVQVPIAVTATVLNPNESGFTIVLSEPVPDLDIKLFKPGFASAYYDLTIATPDGGRTYQVGVSWPSDYPLTLALSKPGYALGADQTVQYAKKPPVMLRAVSGADSASVLLTFDAPLVSMETSAGFTLKIGGQWQSGVKSYFINATTVKLTWSGSLLRSTDELAVAYTGVNRVKGVNGAFLAQFAATPALNASSELGLVQSYVDSWNADTPAAMLHAQFGRSALETAKLLREGGFSASLYAAAVGKEYQLDFAAVLGLLYKMDTDAPTAFGAVRATRYLPNAPDTWIAGFLAAGYAPEEFAGSFRDVGYQTRDIVRGLKLGGVSAKTAALTMNRALHETSDSAATQLRILYGAAETAGAVQSAYGLTEAGTVQALAAGGMSAADAAAASKTLFAADAATAAGLLSGAGYPAKAIGAAVRQLYTFADAAEAVQALALAGLAGGELYAAAGAIFSPADAASAMLGQGMSTFDVADAIRAAGGGAATAVAALLSRGGDPEAIARQVMSAWGTSLTLRETASQFVQGGFSKTQAATTLRTVYGADAASAFDALEPMFHPWGFDAKGLFTTLLQGGYDPIEVADYFLKHVYVGIAPVLENFLEDARYPLPASLTYVHDAVTKGGKAYAMKDAVRDMFATGAFYSAEEALAALRAAFASDAAEPANPANLAAGMSERYSFYDYQRALISQFGLTMPMWIGQQTADCACDAAKLAKDAKFLFGASSVGDLTTTMSATGKFTLQQIIEGTISLYPGNSRESQMSALTAVLSGTGYPVGELAAVYDGEGWDWIKAFSRYGIAAKEAALYLQSKGQTEDQIIVRLRPYPLKDIALVLREQYGLDESGAIAALLSVQFYDQDEIGSAVAWAFGGNPVALWVKTLKAQGASAGSVINLLASRYTEYRDPSVSGPALIRGGYGMEEVIQALIARSSNPNLQNTIAVLKSLYAQDQVTVAQLLAASGSASPADGIAFLKNAKYSQAEIARSLKSYYGLESGEAARLLADAYPSELTRVIQTVAGIYGDSKAAVAAAALAAEGITTLEAAIPYLRDAGFGLQDIAAIARDRLGAPLGRTAQALLAHSGERDSVVLYAAAGVYGQTVEHAIHELLTANGQASFADAIAYIYAQQRFDLRTGAMLAKEEYGLSSGQALQAFRTFGMYKDKDVVATVAGVYGMSGDASIVDSLEASGMHTLTDAVSYLLRMNFDLRSIVRVGREHYGLTQGQTATALDASGFFDGSGSEVVAAIASVYGQTMSQALVAVLDGLGATTFEAAIPELRAANLTLDDLVLAARDHYRLTAGQALGALLPISAYQADAVTAAVLEYYGKPFAESAGDLLRGAGAAKLQDGAPILRQMGYSLKEIVAASRSYYGLTAEQTADGLAALDFDSASLIAAAVADVYAPASAADADAVLAAGEEITDPAAAARLLWQAGIPLSNIAGALSRHYSLTAGEIAAVLAGTALFDPATIVYVLAAGSEGLTGAGVAAVLSAVGVGSASDAAGMLRQAGYGATDIASALLNGYAQSETDTKAILSGLGVYTAQTIEAAVNQARGQGPTSADLLSDVLELYGVTTAEGAVAFLKQTNNSLTDIATQLKNRYKADAARATELLKPYAQAGDIALAIAAVYYADTNLSYLKQRVPAAYAGNPTNLAGYMSGKFPLSDIVLALKLLFGLDALGAKDAMINVDASPDQINGKIAEVYGVDPVLALLTRMKAQGASASDLAVEMQRNGKLEVSDRYLVDTLAALGYDGATILNLRYRSFNRGFKNEGTVQEQAALLIRFGVNTPAAMADFLMYKSYGGSSAGVLAMMLIMRAGLPNASISDIALAVVGYGFGRLPIENAMQAMGELSGSIAEEAILKRLGYSAYDAAGFVSRMFASRNDRLRLLALNGYKLTDYLKYVYYGAESVAYLKQTGLGATEIAVAIVQSGASNNYAIIAQDLKQGGFTDLNEVVKAVYKAGLRPEWIPDYLYGMAPLQDIAQAMVNTGEISLTVIVKALQIAEANNKQIYDIVKVISKNEQAAFLGELSAVERRALDEDKAAIIVTLGTLRGAGFSAHESADLLTNDMGDWMKATVMLILSGYEWDDALGAVWDEYRAAIGVFILQSMMGSTISNFMKDFQNYWRIGKIVMKIVKRELS</sequence>
<dbReference type="InterPro" id="IPR051465">
    <property type="entry name" value="Cell_Envelope_Struct_Comp"/>
</dbReference>
<dbReference type="EMBL" id="JAGRPV010000001">
    <property type="protein sequence ID" value="MDI4647768.1"/>
    <property type="molecule type" value="Genomic_DNA"/>
</dbReference>
<dbReference type="PANTHER" id="PTHR43308:SF5">
    <property type="entry name" value="S-LAYER PROTEIN _ PEPTIDOGLYCAN ENDO-BETA-N-ACETYLGLUCOSAMINIDASE"/>
    <property type="match status" value="1"/>
</dbReference>
<protein>
    <submittedName>
        <fullName evidence="3">S-layer homology domain-containing protein</fullName>
    </submittedName>
</protein>
<feature type="domain" description="SLH" evidence="2">
    <location>
        <begin position="49"/>
        <end position="107"/>
    </location>
</feature>
<dbReference type="RefSeq" id="WP_282910516.1">
    <property type="nucleotide sequence ID" value="NZ_JAGRPV010000001.1"/>
</dbReference>
<reference evidence="3" key="1">
    <citation type="submission" date="2023-04" db="EMBL/GenBank/DDBJ databases">
        <title>Comparative genomic analysis of Cohnella hashimotonis sp. nov., isolated from the International Space Station.</title>
        <authorList>
            <person name="Venkateswaran K."/>
            <person name="Simpson A."/>
        </authorList>
    </citation>
    <scope>NUCLEOTIDE SEQUENCE</scope>
    <source>
        <strain evidence="3">F6_2S_P_1</strain>
    </source>
</reference>
<evidence type="ECO:0000313" key="3">
    <source>
        <dbReference type="EMBL" id="MDI4647768.1"/>
    </source>
</evidence>
<gene>
    <name evidence="3" type="ORF">KB449_22640</name>
</gene>
<evidence type="ECO:0000256" key="1">
    <source>
        <dbReference type="SAM" id="MobiDB-lite"/>
    </source>
</evidence>
<dbReference type="PROSITE" id="PS51272">
    <property type="entry name" value="SLH"/>
    <property type="match status" value="3"/>
</dbReference>
<feature type="domain" description="SLH" evidence="2">
    <location>
        <begin position="172"/>
        <end position="235"/>
    </location>
</feature>
<evidence type="ECO:0000259" key="2">
    <source>
        <dbReference type="PROSITE" id="PS51272"/>
    </source>
</evidence>
<feature type="compositionally biased region" description="Low complexity" evidence="1">
    <location>
        <begin position="486"/>
        <end position="500"/>
    </location>
</feature>
<name>A0ABT6TNC9_9BACL</name>
<comment type="caution">
    <text evidence="3">The sequence shown here is derived from an EMBL/GenBank/DDBJ whole genome shotgun (WGS) entry which is preliminary data.</text>
</comment>
<dbReference type="Pfam" id="PF00395">
    <property type="entry name" value="SLH"/>
    <property type="match status" value="3"/>
</dbReference>
<feature type="compositionally biased region" description="Gly residues" evidence="1">
    <location>
        <begin position="463"/>
        <end position="479"/>
    </location>
</feature>
<feature type="domain" description="SLH" evidence="2">
    <location>
        <begin position="108"/>
        <end position="171"/>
    </location>
</feature>